<dbReference type="InterPro" id="IPR026444">
    <property type="entry name" value="Secre_tail"/>
</dbReference>
<dbReference type="NCBIfam" id="TIGR04183">
    <property type="entry name" value="Por_Secre_tail"/>
    <property type="match status" value="1"/>
</dbReference>
<gene>
    <name evidence="1" type="ORF">F2Y87_08315</name>
</gene>
<accession>A0A6L3K451</accession>
<dbReference type="AlphaFoldDB" id="A0A6L3K451"/>
<name>A0A6L3K451_9BACE</name>
<comment type="caution">
    <text evidence="1">The sequence shown here is derived from an EMBL/GenBank/DDBJ whole genome shotgun (WGS) entry which is preliminary data.</text>
</comment>
<protein>
    <submittedName>
        <fullName evidence="1">T9SS type A sorting domain-containing protein</fullName>
    </submittedName>
</protein>
<proteinExistence type="predicted"/>
<evidence type="ECO:0000313" key="2">
    <source>
        <dbReference type="Proteomes" id="UP000482653"/>
    </source>
</evidence>
<dbReference type="Proteomes" id="UP000482653">
    <property type="component" value="Unassembled WGS sequence"/>
</dbReference>
<reference evidence="1 2" key="1">
    <citation type="journal article" date="2019" name="Nat. Med.">
        <title>A library of human gut bacterial isolates paired with longitudinal multiomics data enables mechanistic microbiome research.</title>
        <authorList>
            <person name="Poyet M."/>
            <person name="Groussin M."/>
            <person name="Gibbons S.M."/>
            <person name="Avila-Pacheco J."/>
            <person name="Jiang X."/>
            <person name="Kearney S.M."/>
            <person name="Perrotta A.R."/>
            <person name="Berdy B."/>
            <person name="Zhao S."/>
            <person name="Lieberman T.D."/>
            <person name="Swanson P.K."/>
            <person name="Smith M."/>
            <person name="Roesemann S."/>
            <person name="Alexander J.E."/>
            <person name="Rich S.A."/>
            <person name="Livny J."/>
            <person name="Vlamakis H."/>
            <person name="Clish C."/>
            <person name="Bullock K."/>
            <person name="Deik A."/>
            <person name="Scott J."/>
            <person name="Pierce K.A."/>
            <person name="Xavier R.J."/>
            <person name="Alm E.J."/>
        </authorList>
    </citation>
    <scope>NUCLEOTIDE SEQUENCE [LARGE SCALE GENOMIC DNA]</scope>
    <source>
        <strain evidence="1 2">BIOML-A8</strain>
    </source>
</reference>
<evidence type="ECO:0000313" key="1">
    <source>
        <dbReference type="EMBL" id="KAA5420362.1"/>
    </source>
</evidence>
<organism evidence="1 2">
    <name type="scientific">Bacteroides cellulosilyticus</name>
    <dbReference type="NCBI Taxonomy" id="246787"/>
    <lineage>
        <taxon>Bacteria</taxon>
        <taxon>Pseudomonadati</taxon>
        <taxon>Bacteroidota</taxon>
        <taxon>Bacteroidia</taxon>
        <taxon>Bacteroidales</taxon>
        <taxon>Bacteroidaceae</taxon>
        <taxon>Bacteroides</taxon>
    </lineage>
</organism>
<dbReference type="RefSeq" id="WP_149946483.1">
    <property type="nucleotide sequence ID" value="NZ_JBBNMF010000018.1"/>
</dbReference>
<dbReference type="EMBL" id="VVYX01000008">
    <property type="protein sequence ID" value="KAA5420362.1"/>
    <property type="molecule type" value="Genomic_DNA"/>
</dbReference>
<sequence>MRKGRCIILIGSLFPLCIHGQILNTPYNLPRSGDRLMKCQIATIPPSKSGIQQIWNFANIKYQEANYELKYEVQGSDTIIGIEHRTIYYYRNSGDSLFCMGFENPTTFISYQQPELLFVYPMFQGRTISKYFEGKGNYCNHFNIHLCGKVIVKADASGILILPGGDTIQNVLRTYTHKYVHQKMTSQKEKNKDLSLEAFPFSLSKDSIDYLLANDSIHLEIETWHWYAVGNRYPLFETVKSTVCKLGTSHEHFSTSFAYLPHEQNYDLPYDSENEECKNRNEEQNRKMQNSLNRHDTRSEIMNYNLHINKEGNIKIKYELKQNNDISLLLYDLEGRQLFAKSAVSQLSGHYHETIQIEKQSRGKYLLIIIVGDKKYVEKIVKF</sequence>